<accession>A0ABT1T4Y7</accession>
<evidence type="ECO:0000313" key="2">
    <source>
        <dbReference type="EMBL" id="MCQ6959686.1"/>
    </source>
</evidence>
<gene>
    <name evidence="2" type="ORF">NPE20_17050</name>
</gene>
<proteinExistence type="predicted"/>
<organism evidence="2 3">
    <name type="scientific">Mucilaginibacter aquariorum</name>
    <dbReference type="NCBI Taxonomy" id="2967225"/>
    <lineage>
        <taxon>Bacteria</taxon>
        <taxon>Pseudomonadati</taxon>
        <taxon>Bacteroidota</taxon>
        <taxon>Sphingobacteriia</taxon>
        <taxon>Sphingobacteriales</taxon>
        <taxon>Sphingobacteriaceae</taxon>
        <taxon>Mucilaginibacter</taxon>
    </lineage>
</organism>
<keyword evidence="1" id="KW-0732">Signal</keyword>
<evidence type="ECO:0000256" key="1">
    <source>
        <dbReference type="SAM" id="SignalP"/>
    </source>
</evidence>
<reference evidence="2 3" key="1">
    <citation type="submission" date="2022-07" db="EMBL/GenBank/DDBJ databases">
        <title>Mucilaginibacter sp. JC4.</title>
        <authorList>
            <person name="Le V."/>
            <person name="Ko S.-R."/>
            <person name="Ahn C.-Y."/>
            <person name="Oh H.-M."/>
        </authorList>
    </citation>
    <scope>NUCLEOTIDE SEQUENCE [LARGE SCALE GENOMIC DNA]</scope>
    <source>
        <strain evidence="2 3">JC4</strain>
    </source>
</reference>
<comment type="caution">
    <text evidence="2">The sequence shown here is derived from an EMBL/GenBank/DDBJ whole genome shotgun (WGS) entry which is preliminary data.</text>
</comment>
<feature type="signal peptide" evidence="1">
    <location>
        <begin position="1"/>
        <end position="20"/>
    </location>
</feature>
<keyword evidence="3" id="KW-1185">Reference proteome</keyword>
<dbReference type="EMBL" id="JANHOH010000004">
    <property type="protein sequence ID" value="MCQ6959686.1"/>
    <property type="molecule type" value="Genomic_DNA"/>
</dbReference>
<evidence type="ECO:0008006" key="4">
    <source>
        <dbReference type="Google" id="ProtNLM"/>
    </source>
</evidence>
<feature type="chain" id="PRO_5046585151" description="Lipocalin-like domain-containing protein" evidence="1">
    <location>
        <begin position="21"/>
        <end position="137"/>
    </location>
</feature>
<evidence type="ECO:0000313" key="3">
    <source>
        <dbReference type="Proteomes" id="UP001204376"/>
    </source>
</evidence>
<protein>
    <recommendedName>
        <fullName evidence="4">Lipocalin-like domain-containing protein</fullName>
    </recommendedName>
</protein>
<sequence>MNRNLLIIIFLWLLSSNAFSQTGHKSKLSGWWINTQYDYFQNKPQYNKLLYNISPWFIKIDSSDRCTVTLLYEQRADLGYPIDKKSQYGVWKYHYKKRHEVWLYSVEGNDSLMVYSNGITPAAGIIFKRYTPSMKDK</sequence>
<dbReference type="RefSeq" id="WP_256539876.1">
    <property type="nucleotide sequence ID" value="NZ_JANHOH010000004.1"/>
</dbReference>
<dbReference type="Proteomes" id="UP001204376">
    <property type="component" value="Unassembled WGS sequence"/>
</dbReference>
<name>A0ABT1T4Y7_9SPHI</name>